<dbReference type="AlphaFoldDB" id="A0A146FJD7"/>
<reference evidence="6 7" key="1">
    <citation type="journal article" date="2016" name="DNA Res.">
        <title>Genome sequence of Aspergillus luchuensis NBRC 4314.</title>
        <authorList>
            <person name="Yamada O."/>
            <person name="Machida M."/>
            <person name="Hosoyama A."/>
            <person name="Goto M."/>
            <person name="Takahashi T."/>
            <person name="Futagami T."/>
            <person name="Yamagata Y."/>
            <person name="Takeuchi M."/>
            <person name="Kobayashi T."/>
            <person name="Koike H."/>
            <person name="Abe K."/>
            <person name="Asai K."/>
            <person name="Arita M."/>
            <person name="Fujita N."/>
            <person name="Fukuda K."/>
            <person name="Higa K."/>
            <person name="Horikawa H."/>
            <person name="Ishikawa T."/>
            <person name="Jinno K."/>
            <person name="Kato Y."/>
            <person name="Kirimura K."/>
            <person name="Mizutani O."/>
            <person name="Nakasone K."/>
            <person name="Sano M."/>
            <person name="Shiraishi Y."/>
            <person name="Tsukahara M."/>
            <person name="Gomi K."/>
        </authorList>
    </citation>
    <scope>NUCLEOTIDE SEQUENCE [LARGE SCALE GENOMIC DNA]</scope>
    <source>
        <strain evidence="6 7">RIB 2604</strain>
    </source>
</reference>
<keyword evidence="4 5" id="KW-0472">Membrane</keyword>
<proteinExistence type="predicted"/>
<dbReference type="InterPro" id="IPR039297">
    <property type="entry name" value="COX7a"/>
</dbReference>
<dbReference type="GO" id="GO:0005743">
    <property type="term" value="C:mitochondrial inner membrane"/>
    <property type="evidence" value="ECO:0007669"/>
    <property type="project" value="UniProtKB-SubCell"/>
</dbReference>
<keyword evidence="5" id="KW-1133">Transmembrane helix</keyword>
<evidence type="ECO:0000256" key="3">
    <source>
        <dbReference type="ARBA" id="ARBA00023128"/>
    </source>
</evidence>
<evidence type="ECO:0000256" key="1">
    <source>
        <dbReference type="ARBA" id="ARBA00004273"/>
    </source>
</evidence>
<keyword evidence="5" id="KW-0812">Transmembrane</keyword>
<comment type="subcellular location">
    <subcellularLocation>
        <location evidence="1">Mitochondrion inner membrane</location>
    </subcellularLocation>
</comment>
<evidence type="ECO:0000313" key="7">
    <source>
        <dbReference type="Proteomes" id="UP000075230"/>
    </source>
</evidence>
<keyword evidence="3" id="KW-0496">Mitochondrion</keyword>
<reference evidence="7" key="2">
    <citation type="submission" date="2016-02" db="EMBL/GenBank/DDBJ databases">
        <title>Genome sequencing of Aspergillus luchuensis NBRC 4314.</title>
        <authorList>
            <person name="Yamada O."/>
        </authorList>
    </citation>
    <scope>NUCLEOTIDE SEQUENCE [LARGE SCALE GENOMIC DNA]</scope>
    <source>
        <strain evidence="7">RIB 2604</strain>
    </source>
</reference>
<dbReference type="Pfam" id="PF02238">
    <property type="entry name" value="COX7a"/>
    <property type="match status" value="1"/>
</dbReference>
<accession>A0A146FJD7</accession>
<evidence type="ECO:0000256" key="2">
    <source>
        <dbReference type="ARBA" id="ARBA00022792"/>
    </source>
</evidence>
<protein>
    <submittedName>
        <fullName evidence="6">Uncharacterized protein</fullName>
    </submittedName>
</protein>
<evidence type="ECO:0000313" key="6">
    <source>
        <dbReference type="EMBL" id="GAT26080.1"/>
    </source>
</evidence>
<dbReference type="VEuPathDB" id="FungiDB:ASPFODRAFT_45387"/>
<name>A0A146FJD7_ASPKA</name>
<organism evidence="6 7">
    <name type="scientific">Aspergillus kawachii</name>
    <name type="common">White koji mold</name>
    <name type="synonym">Aspergillus awamori var. kawachi</name>
    <dbReference type="NCBI Taxonomy" id="1069201"/>
    <lineage>
        <taxon>Eukaryota</taxon>
        <taxon>Fungi</taxon>
        <taxon>Dikarya</taxon>
        <taxon>Ascomycota</taxon>
        <taxon>Pezizomycotina</taxon>
        <taxon>Eurotiomycetes</taxon>
        <taxon>Eurotiomycetidae</taxon>
        <taxon>Eurotiales</taxon>
        <taxon>Aspergillaceae</taxon>
        <taxon>Aspergillus</taxon>
        <taxon>Aspergillus subgen. Circumdati</taxon>
    </lineage>
</organism>
<dbReference type="Proteomes" id="UP000075230">
    <property type="component" value="Unassembled WGS sequence"/>
</dbReference>
<feature type="transmembrane region" description="Helical" evidence="5">
    <location>
        <begin position="57"/>
        <end position="75"/>
    </location>
</feature>
<sequence length="84" mass="10341">MSCNWDSEARLYTGNNLLIYLAFHRFVFRENRVPYYQRLFQQHDGKRQWWKTERSGYLMWPYLISVYGMGIGRLFKYTMTMDHG</sequence>
<gene>
    <name evidence="6" type="ORF">RIB2604_02006590</name>
</gene>
<dbReference type="EMBL" id="BCWF01000020">
    <property type="protein sequence ID" value="GAT26080.1"/>
    <property type="molecule type" value="Genomic_DNA"/>
</dbReference>
<comment type="caution">
    <text evidence="6">The sequence shown here is derived from an EMBL/GenBank/DDBJ whole genome shotgun (WGS) entry which is preliminary data.</text>
</comment>
<keyword evidence="2" id="KW-0999">Mitochondrion inner membrane</keyword>
<evidence type="ECO:0000256" key="4">
    <source>
        <dbReference type="ARBA" id="ARBA00023136"/>
    </source>
</evidence>
<evidence type="ECO:0000256" key="5">
    <source>
        <dbReference type="SAM" id="Phobius"/>
    </source>
</evidence>